<evidence type="ECO:0000313" key="1">
    <source>
        <dbReference type="EMBL" id="BDV33718.1"/>
    </source>
</evidence>
<keyword evidence="2" id="KW-1185">Reference proteome</keyword>
<dbReference type="EMBL" id="AP027142">
    <property type="protein sequence ID" value="BDV33718.1"/>
    <property type="molecule type" value="Genomic_DNA"/>
</dbReference>
<gene>
    <name evidence="1" type="ORF">SS37A_12470</name>
</gene>
<dbReference type="Proteomes" id="UP001317629">
    <property type="component" value="Chromosome"/>
</dbReference>
<evidence type="ECO:0000313" key="2">
    <source>
        <dbReference type="Proteomes" id="UP001317629"/>
    </source>
</evidence>
<accession>A0ABM8E710</accession>
<name>A0ABM8E710_9HYPH</name>
<reference evidence="1 2" key="1">
    <citation type="journal article" date="2023" name="Int. J. Syst. Evol. Microbiol.">
        <title>Methylocystis iwaonis sp. nov., a type II methane-oxidizing bacterium from surface soil of a rice paddy field in Japan, and emended description of the genus Methylocystis (ex Whittenbury et al. 1970) Bowman et al. 1993.</title>
        <authorList>
            <person name="Kaise H."/>
            <person name="Sawadogo J.B."/>
            <person name="Alam M.S."/>
            <person name="Ueno C."/>
            <person name="Dianou D."/>
            <person name="Shinjo R."/>
            <person name="Asakawa S."/>
        </authorList>
    </citation>
    <scope>NUCLEOTIDE SEQUENCE [LARGE SCALE GENOMIC DNA]</scope>
    <source>
        <strain evidence="1 2">SS37A-Re</strain>
    </source>
</reference>
<proteinExistence type="predicted"/>
<organism evidence="1 2">
    <name type="scientific">Methylocystis iwaonis</name>
    <dbReference type="NCBI Taxonomy" id="2885079"/>
    <lineage>
        <taxon>Bacteria</taxon>
        <taxon>Pseudomonadati</taxon>
        <taxon>Pseudomonadota</taxon>
        <taxon>Alphaproteobacteria</taxon>
        <taxon>Hyphomicrobiales</taxon>
        <taxon>Methylocystaceae</taxon>
        <taxon>Methylocystis</taxon>
    </lineage>
</organism>
<sequence length="87" mass="10406">MRAAFQLHATDPWRDDIDRCANFLRGGEDRFNRRRRTHPSPICRARCEVRIHIDQIGEHAFANVRQRDLRQFKDECGAQMRLFRLAL</sequence>
<protein>
    <submittedName>
        <fullName evidence="1">Uncharacterized protein</fullName>
    </submittedName>
</protein>